<keyword evidence="6" id="KW-0560">Oxidoreductase</keyword>
<name>A0AAD8EAL4_DIPPU</name>
<evidence type="ECO:0000313" key="14">
    <source>
        <dbReference type="EMBL" id="KAJ9582956.1"/>
    </source>
</evidence>
<evidence type="ECO:0000256" key="8">
    <source>
        <dbReference type="ARBA" id="ARBA00023136"/>
    </source>
</evidence>
<dbReference type="CDD" id="cd05339">
    <property type="entry name" value="17beta-HSDXI-like_SDR_c"/>
    <property type="match status" value="1"/>
</dbReference>
<sequence>MNFCDATYLVLHIAYGILVTTGYILGELFHIVIPRKRKSVKGEIVLVTGAGRGLGRRVALNFGRRQAFVVCWDKNAENNQNTVWDIRQEGGQAIGFKCDVTDRESVMETALLVQQQVGHVTILVNNAGIYPVKAVLDWTPEEIAKLFDTNVYAHFWTLKAFLPAMVERKRGHIVAVSSAAAIAPVAHEVPYSASKSAVTGLMDGLLQELRLQNMPNIKVTCVHPYYAASRTDLPVKFDLRIGRLSPDYVAKQIVRGVLEEREAISVPRFMYFWICFLRCLPQGARKRWREIFYTRVWPEPIQVLPQDKTSLEPTSITIQSDAFTDVPASEELKVHDPEMIPPPSDDKPIRIINMINQESGKHSPTLGIMNESFTNIPQHKEQQEQE</sequence>
<evidence type="ECO:0000256" key="5">
    <source>
        <dbReference type="ARBA" id="ARBA00022989"/>
    </source>
</evidence>
<comment type="caution">
    <text evidence="14">The sequence shown here is derived from an EMBL/GenBank/DDBJ whole genome shotgun (WGS) entry which is preliminary data.</text>
</comment>
<dbReference type="Pfam" id="PF00106">
    <property type="entry name" value="adh_short"/>
    <property type="match status" value="1"/>
</dbReference>
<dbReference type="InterPro" id="IPR002347">
    <property type="entry name" value="SDR_fam"/>
</dbReference>
<organism evidence="14 15">
    <name type="scientific">Diploptera punctata</name>
    <name type="common">Pacific beetle cockroach</name>
    <dbReference type="NCBI Taxonomy" id="6984"/>
    <lineage>
        <taxon>Eukaryota</taxon>
        <taxon>Metazoa</taxon>
        <taxon>Ecdysozoa</taxon>
        <taxon>Arthropoda</taxon>
        <taxon>Hexapoda</taxon>
        <taxon>Insecta</taxon>
        <taxon>Pterygota</taxon>
        <taxon>Neoptera</taxon>
        <taxon>Polyneoptera</taxon>
        <taxon>Dictyoptera</taxon>
        <taxon>Blattodea</taxon>
        <taxon>Blaberoidea</taxon>
        <taxon>Blaberidae</taxon>
        <taxon>Diplopterinae</taxon>
        <taxon>Diploptera</taxon>
    </lineage>
</organism>
<dbReference type="InterPro" id="IPR036291">
    <property type="entry name" value="NAD(P)-bd_dom_sf"/>
</dbReference>
<proteinExistence type="inferred from homology"/>
<evidence type="ECO:0000313" key="15">
    <source>
        <dbReference type="Proteomes" id="UP001233999"/>
    </source>
</evidence>
<keyword evidence="8 13" id="KW-0472">Membrane</keyword>
<evidence type="ECO:0000256" key="7">
    <source>
        <dbReference type="ARBA" id="ARBA00023098"/>
    </source>
</evidence>
<dbReference type="Gene3D" id="3.40.50.720">
    <property type="entry name" value="NAD(P)-binding Rossmann-like Domain"/>
    <property type="match status" value="1"/>
</dbReference>
<dbReference type="SUPFAM" id="SSF51735">
    <property type="entry name" value="NAD(P)-binding Rossmann-fold domains"/>
    <property type="match status" value="1"/>
</dbReference>
<comment type="similarity">
    <text evidence="2 12">Belongs to the short-chain dehydrogenases/reductases (SDR) family.</text>
</comment>
<comment type="function">
    <text evidence="9">Catalyzes the reduction of all-trans-retinal to all-trans-retinol in the presence of NADPH.</text>
</comment>
<comment type="subcellular location">
    <subcellularLocation>
        <location evidence="1">Membrane</location>
        <topology evidence="1">Multi-pass membrane protein</topology>
    </subcellularLocation>
</comment>
<evidence type="ECO:0000256" key="1">
    <source>
        <dbReference type="ARBA" id="ARBA00004141"/>
    </source>
</evidence>
<dbReference type="EMBL" id="JASPKZ010007701">
    <property type="protein sequence ID" value="KAJ9582956.1"/>
    <property type="molecule type" value="Genomic_DNA"/>
</dbReference>
<dbReference type="GO" id="GO:0005811">
    <property type="term" value="C:lipid droplet"/>
    <property type="evidence" value="ECO:0007669"/>
    <property type="project" value="TreeGrafter"/>
</dbReference>
<evidence type="ECO:0000256" key="2">
    <source>
        <dbReference type="ARBA" id="ARBA00006484"/>
    </source>
</evidence>
<keyword evidence="7" id="KW-0443">Lipid metabolism</keyword>
<reference evidence="14" key="1">
    <citation type="journal article" date="2023" name="IScience">
        <title>Live-bearing cockroach genome reveals convergent evolutionary mechanisms linked to viviparity in insects and beyond.</title>
        <authorList>
            <person name="Fouks B."/>
            <person name="Harrison M.C."/>
            <person name="Mikhailova A.A."/>
            <person name="Marchal E."/>
            <person name="English S."/>
            <person name="Carruthers M."/>
            <person name="Jennings E.C."/>
            <person name="Chiamaka E.L."/>
            <person name="Frigard R.A."/>
            <person name="Pippel M."/>
            <person name="Attardo G.M."/>
            <person name="Benoit J.B."/>
            <person name="Bornberg-Bauer E."/>
            <person name="Tobe S.S."/>
        </authorList>
    </citation>
    <scope>NUCLEOTIDE SEQUENCE</scope>
    <source>
        <strain evidence="14">Stay&amp;Tobe</strain>
    </source>
</reference>
<accession>A0AAD8EAL4</accession>
<keyword evidence="5 13" id="KW-1133">Transmembrane helix</keyword>
<keyword evidence="4" id="KW-0521">NADP</keyword>
<evidence type="ECO:0000256" key="9">
    <source>
        <dbReference type="ARBA" id="ARBA00059620"/>
    </source>
</evidence>
<dbReference type="PANTHER" id="PTHR24322:SF736">
    <property type="entry name" value="RETINOL DEHYDROGENASE 10"/>
    <property type="match status" value="1"/>
</dbReference>
<evidence type="ECO:0000256" key="3">
    <source>
        <dbReference type="ARBA" id="ARBA00022692"/>
    </source>
</evidence>
<dbReference type="PRINTS" id="PR00081">
    <property type="entry name" value="GDHRDH"/>
</dbReference>
<feature type="transmembrane region" description="Helical" evidence="13">
    <location>
        <begin position="12"/>
        <end position="33"/>
    </location>
</feature>
<dbReference type="PRINTS" id="PR00080">
    <property type="entry name" value="SDRFAMILY"/>
</dbReference>
<gene>
    <name evidence="14" type="ORF">L9F63_022717</name>
</gene>
<keyword evidence="3 13" id="KW-0812">Transmembrane</keyword>
<dbReference type="AlphaFoldDB" id="A0AAD8EAL4"/>
<dbReference type="Proteomes" id="UP001233999">
    <property type="component" value="Unassembled WGS sequence"/>
</dbReference>
<evidence type="ECO:0000256" key="6">
    <source>
        <dbReference type="ARBA" id="ARBA00023002"/>
    </source>
</evidence>
<reference evidence="14" key="2">
    <citation type="submission" date="2023-05" db="EMBL/GenBank/DDBJ databases">
        <authorList>
            <person name="Fouks B."/>
        </authorList>
    </citation>
    <scope>NUCLEOTIDE SEQUENCE</scope>
    <source>
        <strain evidence="14">Stay&amp;Tobe</strain>
        <tissue evidence="14">Testes</tissue>
    </source>
</reference>
<evidence type="ECO:0000256" key="10">
    <source>
        <dbReference type="ARBA" id="ARBA00068717"/>
    </source>
</evidence>
<protein>
    <recommendedName>
        <fullName evidence="10">Short-chain dehydrogenase/reductase 3</fullName>
    </recommendedName>
    <alternativeName>
        <fullName evidence="11">Retinal short-chain dehydrogenase/reductase 1</fullName>
    </alternativeName>
</protein>
<dbReference type="FunFam" id="3.40.50.720:FF:000131">
    <property type="entry name" value="Short-chain dehydrogenase/reductase 3"/>
    <property type="match status" value="1"/>
</dbReference>
<keyword evidence="15" id="KW-1185">Reference proteome</keyword>
<evidence type="ECO:0000256" key="11">
    <source>
        <dbReference type="ARBA" id="ARBA00082544"/>
    </source>
</evidence>
<feature type="non-terminal residue" evidence="14">
    <location>
        <position position="1"/>
    </location>
</feature>
<evidence type="ECO:0000256" key="12">
    <source>
        <dbReference type="RuleBase" id="RU000363"/>
    </source>
</evidence>
<dbReference type="GO" id="GO:0016020">
    <property type="term" value="C:membrane"/>
    <property type="evidence" value="ECO:0007669"/>
    <property type="project" value="UniProtKB-SubCell"/>
</dbReference>
<dbReference type="PANTHER" id="PTHR24322">
    <property type="entry name" value="PKSB"/>
    <property type="match status" value="1"/>
</dbReference>
<evidence type="ECO:0000256" key="4">
    <source>
        <dbReference type="ARBA" id="ARBA00022857"/>
    </source>
</evidence>
<evidence type="ECO:0000256" key="13">
    <source>
        <dbReference type="SAM" id="Phobius"/>
    </source>
</evidence>
<dbReference type="GO" id="GO:0052650">
    <property type="term" value="F:all-trans-retinol dehydrogenase (NADP+) activity"/>
    <property type="evidence" value="ECO:0007669"/>
    <property type="project" value="UniProtKB-ARBA"/>
</dbReference>